<protein>
    <submittedName>
        <fullName evidence="5">Lrp/AsnC family transcriptional regulator, regulator for asnA, asnC and gidA</fullName>
    </submittedName>
</protein>
<dbReference type="GO" id="GO:0043200">
    <property type="term" value="P:response to amino acid"/>
    <property type="evidence" value="ECO:0007669"/>
    <property type="project" value="TreeGrafter"/>
</dbReference>
<dbReference type="STRING" id="216903.SAMN05444371_0059"/>
<dbReference type="Gene3D" id="1.10.10.10">
    <property type="entry name" value="Winged helix-like DNA-binding domain superfamily/Winged helix DNA-binding domain"/>
    <property type="match status" value="1"/>
</dbReference>
<dbReference type="Gene3D" id="3.30.70.920">
    <property type="match status" value="1"/>
</dbReference>
<dbReference type="PANTHER" id="PTHR30154:SF34">
    <property type="entry name" value="TRANSCRIPTIONAL REGULATOR AZLB"/>
    <property type="match status" value="1"/>
</dbReference>
<evidence type="ECO:0000256" key="3">
    <source>
        <dbReference type="ARBA" id="ARBA00023163"/>
    </source>
</evidence>
<dbReference type="InterPro" id="IPR011008">
    <property type="entry name" value="Dimeric_a/b-barrel"/>
</dbReference>
<reference evidence="6" key="1">
    <citation type="submission" date="2016-11" db="EMBL/GenBank/DDBJ databases">
        <authorList>
            <person name="Varghese N."/>
            <person name="Submissions S."/>
        </authorList>
    </citation>
    <scope>NUCLEOTIDE SEQUENCE [LARGE SCALE GENOMIC DNA]</scope>
    <source>
        <strain evidence="6">DSM 18016</strain>
    </source>
</reference>
<keyword evidence="2" id="KW-0238">DNA-binding</keyword>
<dbReference type="PROSITE" id="PS50956">
    <property type="entry name" value="HTH_ASNC_2"/>
    <property type="match status" value="1"/>
</dbReference>
<dbReference type="SMART" id="SM00344">
    <property type="entry name" value="HTH_ASNC"/>
    <property type="match status" value="1"/>
</dbReference>
<keyword evidence="1" id="KW-0805">Transcription regulation</keyword>
<dbReference type="Proteomes" id="UP000184498">
    <property type="component" value="Unassembled WGS sequence"/>
</dbReference>
<dbReference type="GO" id="GO:0005829">
    <property type="term" value="C:cytosol"/>
    <property type="evidence" value="ECO:0007669"/>
    <property type="project" value="TreeGrafter"/>
</dbReference>
<dbReference type="Pfam" id="PF13412">
    <property type="entry name" value="HTH_24"/>
    <property type="match status" value="1"/>
</dbReference>
<dbReference type="PRINTS" id="PR00033">
    <property type="entry name" value="HTHASNC"/>
</dbReference>
<dbReference type="PANTHER" id="PTHR30154">
    <property type="entry name" value="LEUCINE-RESPONSIVE REGULATORY PROTEIN"/>
    <property type="match status" value="1"/>
</dbReference>
<evidence type="ECO:0000256" key="2">
    <source>
        <dbReference type="ARBA" id="ARBA00023125"/>
    </source>
</evidence>
<dbReference type="AlphaFoldDB" id="A0A1M6MYW3"/>
<dbReference type="Pfam" id="PF01037">
    <property type="entry name" value="AsnC_trans_reg"/>
    <property type="match status" value="1"/>
</dbReference>
<evidence type="ECO:0000313" key="5">
    <source>
        <dbReference type="EMBL" id="SHJ88667.1"/>
    </source>
</evidence>
<dbReference type="InterPro" id="IPR036388">
    <property type="entry name" value="WH-like_DNA-bd_sf"/>
</dbReference>
<name>A0A1M6MYW3_9FLAO</name>
<keyword evidence="3" id="KW-0804">Transcription</keyword>
<accession>A0A1M6MYW3</accession>
<dbReference type="SUPFAM" id="SSF54909">
    <property type="entry name" value="Dimeric alpha+beta barrel"/>
    <property type="match status" value="1"/>
</dbReference>
<gene>
    <name evidence="5" type="ORF">SAMN05444371_0059</name>
</gene>
<dbReference type="InterPro" id="IPR000485">
    <property type="entry name" value="AsnC-type_HTH_dom"/>
</dbReference>
<dbReference type="InterPro" id="IPR019887">
    <property type="entry name" value="Tscrpt_reg_AsnC/Lrp_C"/>
</dbReference>
<evidence type="ECO:0000256" key="1">
    <source>
        <dbReference type="ARBA" id="ARBA00023015"/>
    </source>
</evidence>
<feature type="domain" description="HTH asnC-type" evidence="4">
    <location>
        <begin position="15"/>
        <end position="75"/>
    </location>
</feature>
<dbReference type="GO" id="GO:0043565">
    <property type="term" value="F:sequence-specific DNA binding"/>
    <property type="evidence" value="ECO:0007669"/>
    <property type="project" value="InterPro"/>
</dbReference>
<dbReference type="EMBL" id="FRAM01000001">
    <property type="protein sequence ID" value="SHJ88667.1"/>
    <property type="molecule type" value="Genomic_DNA"/>
</dbReference>
<sequence>MIVLCKIYFQMENKLDDIDFMILKELQKDGRASFTEIADRLKVSISNVRSRVTKLIEDKTIQIVGRINPQNVGFNAYANIAVSVRPAKLIPNVIDTLMKMPEVSFLANTAGEFDIEVDIMSKNNEQLHQLVNQKIAKIEGVFQTKTTLYMKVHKYAQPDLDLVK</sequence>
<keyword evidence="6" id="KW-1185">Reference proteome</keyword>
<evidence type="ECO:0000313" key="6">
    <source>
        <dbReference type="Proteomes" id="UP000184498"/>
    </source>
</evidence>
<dbReference type="SUPFAM" id="SSF46785">
    <property type="entry name" value="Winged helix' DNA-binding domain"/>
    <property type="match status" value="1"/>
</dbReference>
<dbReference type="InterPro" id="IPR036390">
    <property type="entry name" value="WH_DNA-bd_sf"/>
</dbReference>
<evidence type="ECO:0000259" key="4">
    <source>
        <dbReference type="PROSITE" id="PS50956"/>
    </source>
</evidence>
<proteinExistence type="predicted"/>
<dbReference type="InterPro" id="IPR019888">
    <property type="entry name" value="Tscrpt_reg_AsnC-like"/>
</dbReference>
<organism evidence="5 6">
    <name type="scientific">Epilithonimonas mollis</name>
    <dbReference type="NCBI Taxonomy" id="216903"/>
    <lineage>
        <taxon>Bacteria</taxon>
        <taxon>Pseudomonadati</taxon>
        <taxon>Bacteroidota</taxon>
        <taxon>Flavobacteriia</taxon>
        <taxon>Flavobacteriales</taxon>
        <taxon>Weeksellaceae</taxon>
        <taxon>Chryseobacterium group</taxon>
        <taxon>Epilithonimonas</taxon>
    </lineage>
</organism>